<comment type="subunit">
    <text evidence="6">Heterotrimer.</text>
</comment>
<evidence type="ECO:0000256" key="4">
    <source>
        <dbReference type="ARBA" id="ARBA00023163"/>
    </source>
</evidence>
<keyword evidence="4 6" id="KW-0804">Transcription</keyword>
<dbReference type="VEuPathDB" id="FungiDB:MGL_1031"/>
<evidence type="ECO:0000256" key="2">
    <source>
        <dbReference type="ARBA" id="ARBA00023015"/>
    </source>
</evidence>
<name>A8PW58_MALGO</name>
<dbReference type="KEGG" id="mgl:MGL_1031"/>
<evidence type="ECO:0000256" key="1">
    <source>
        <dbReference type="ARBA" id="ARBA00004123"/>
    </source>
</evidence>
<dbReference type="OrthoDB" id="1097733at2759"/>
<feature type="compositionally biased region" description="Basic and acidic residues" evidence="7">
    <location>
        <begin position="383"/>
        <end position="395"/>
    </location>
</feature>
<sequence length="455" mass="48851">MGPGAPPPLDAFYIQQASGSFGVPLDVPDVNSYDHTGAAGGALSSSGLPVRGPPPSMSGWGAPSRPGPPPSAHDVQPHEEADVLHPANHGYPGSLSSGIPPMPGSARTFPASMYRPTDPTSHRHMMMESDAARVPRPMQKRQRMSPVPFNDGLDIQSRFRRAGAGPVPGPSPGVSAGPPPGPGRPRLPSRGIPTRRDLDGVPHTDGFPDLLSDPQENPGAPSNDLTSWILGPDDAPQRPQTFSIDPSAYYQQGLTQPSTGLRIDMPGLATPQQALDAPKGLAPIRSQGPSTDEEPLYVNAKQYQRILKRRMARARMEEKRRHMFMLAIKQREEEKNGGTAEISEEWVSGLLALDEEAKKPYLHESRHKHAMRRPRGPGGRFLTTEEIRKRDEELAAQKAQAETPSATNGDTTDSPSQALETESASASTTMTTNDNDPTNSTQQDHVSEAAHAVAS</sequence>
<accession>A8PW58</accession>
<keyword evidence="5 6" id="KW-0539">Nucleus</keyword>
<keyword evidence="3 6" id="KW-0238">DNA-binding</keyword>
<feature type="compositionally biased region" description="Pro residues" evidence="7">
    <location>
        <begin position="167"/>
        <end position="185"/>
    </location>
</feature>
<gene>
    <name evidence="8" type="ORF">MGL_1031</name>
</gene>
<dbReference type="GO" id="GO:0003700">
    <property type="term" value="F:DNA-binding transcription factor activity"/>
    <property type="evidence" value="ECO:0007669"/>
    <property type="project" value="UniProtKB-UniRule"/>
</dbReference>
<dbReference type="Pfam" id="PF02045">
    <property type="entry name" value="CBFB_NFYA"/>
    <property type="match status" value="1"/>
</dbReference>
<dbReference type="STRING" id="425265.A8PW58"/>
<keyword evidence="9" id="KW-1185">Reference proteome</keyword>
<feature type="compositionally biased region" description="Basic residues" evidence="7">
    <location>
        <begin position="365"/>
        <end position="375"/>
    </location>
</feature>
<dbReference type="OMA" id="DAFYIQQ"/>
<dbReference type="PANTHER" id="PTHR12632">
    <property type="entry name" value="TRANSCRIPTION FACTOR NF-Y ALPHA-RELATED"/>
    <property type="match status" value="1"/>
</dbReference>
<feature type="region of interest" description="Disordered" evidence="7">
    <location>
        <begin position="362"/>
        <end position="455"/>
    </location>
</feature>
<feature type="compositionally biased region" description="Low complexity" evidence="7">
    <location>
        <begin position="420"/>
        <end position="444"/>
    </location>
</feature>
<comment type="similarity">
    <text evidence="6">Belongs to the NFYA/HAP2 subunit family.</text>
</comment>
<dbReference type="RefSeq" id="XP_001731763.1">
    <property type="nucleotide sequence ID" value="XM_001731711.1"/>
</dbReference>
<dbReference type="InterPro" id="IPR001289">
    <property type="entry name" value="NFYA"/>
</dbReference>
<evidence type="ECO:0000256" key="3">
    <source>
        <dbReference type="ARBA" id="ARBA00023125"/>
    </source>
</evidence>
<dbReference type="EMBL" id="AAYY01000003">
    <property type="protein sequence ID" value="EDP44549.1"/>
    <property type="molecule type" value="Genomic_DNA"/>
</dbReference>
<feature type="region of interest" description="Disordered" evidence="7">
    <location>
        <begin position="131"/>
        <end position="150"/>
    </location>
</feature>
<proteinExistence type="inferred from homology"/>
<organism evidence="8 9">
    <name type="scientific">Malassezia globosa (strain ATCC MYA-4612 / CBS 7966)</name>
    <name type="common">Dandruff-associated fungus</name>
    <dbReference type="NCBI Taxonomy" id="425265"/>
    <lineage>
        <taxon>Eukaryota</taxon>
        <taxon>Fungi</taxon>
        <taxon>Dikarya</taxon>
        <taxon>Basidiomycota</taxon>
        <taxon>Ustilaginomycotina</taxon>
        <taxon>Malasseziomycetes</taxon>
        <taxon>Malasseziales</taxon>
        <taxon>Malasseziaceae</taxon>
        <taxon>Malassezia</taxon>
    </lineage>
</organism>
<evidence type="ECO:0000256" key="5">
    <source>
        <dbReference type="ARBA" id="ARBA00023242"/>
    </source>
</evidence>
<comment type="caution">
    <text evidence="8">The sequence shown here is derived from an EMBL/GenBank/DDBJ whole genome shotgun (WGS) entry which is preliminary data.</text>
</comment>
<comment type="subcellular location">
    <subcellularLocation>
        <location evidence="1 6">Nucleus</location>
    </subcellularLocation>
</comment>
<feature type="region of interest" description="Disordered" evidence="7">
    <location>
        <begin position="160"/>
        <end position="230"/>
    </location>
</feature>
<dbReference type="SMART" id="SM00521">
    <property type="entry name" value="CBF"/>
    <property type="match status" value="1"/>
</dbReference>
<evidence type="ECO:0000313" key="8">
    <source>
        <dbReference type="EMBL" id="EDP44549.1"/>
    </source>
</evidence>
<reference evidence="8 9" key="1">
    <citation type="journal article" date="2007" name="Proc. Natl. Acad. Sci. U.S.A.">
        <title>Dandruff-associated Malassezia genomes reveal convergent and divergent virulence traits shared with plant and human fungal pathogens.</title>
        <authorList>
            <person name="Xu J."/>
            <person name="Saunders C.W."/>
            <person name="Hu P."/>
            <person name="Grant R.A."/>
            <person name="Boekhout T."/>
            <person name="Kuramae E.E."/>
            <person name="Kronstad J.W."/>
            <person name="Deangelis Y.M."/>
            <person name="Reeder N.L."/>
            <person name="Johnstone K.R."/>
            <person name="Leland M."/>
            <person name="Fieno A.M."/>
            <person name="Begley W.M."/>
            <person name="Sun Y."/>
            <person name="Lacey M.P."/>
            <person name="Chaudhary T."/>
            <person name="Keough T."/>
            <person name="Chu L."/>
            <person name="Sears R."/>
            <person name="Yuan B."/>
            <person name="Dawson T.L.Jr."/>
        </authorList>
    </citation>
    <scope>NUCLEOTIDE SEQUENCE [LARGE SCALE GENOMIC DNA]</scope>
    <source>
        <strain evidence="9">ATCC MYA-4612 / CBS 7966</strain>
    </source>
</reference>
<evidence type="ECO:0000256" key="7">
    <source>
        <dbReference type="SAM" id="MobiDB-lite"/>
    </source>
</evidence>
<keyword evidence="2 6" id="KW-0805">Transcription regulation</keyword>
<dbReference type="Gene3D" id="6.10.250.2430">
    <property type="match status" value="1"/>
</dbReference>
<evidence type="ECO:0000313" key="9">
    <source>
        <dbReference type="Proteomes" id="UP000008837"/>
    </source>
</evidence>
<dbReference type="GeneID" id="5856068"/>
<dbReference type="Proteomes" id="UP000008837">
    <property type="component" value="Unassembled WGS sequence"/>
</dbReference>
<dbReference type="GO" id="GO:0003677">
    <property type="term" value="F:DNA binding"/>
    <property type="evidence" value="ECO:0007669"/>
    <property type="project" value="UniProtKB-KW"/>
</dbReference>
<comment type="function">
    <text evidence="6">Component of the sequence-specific heterotrimeric transcription factor (NF-Y) which specifically recognizes a 5'-CCAAT-3' box motif found in the promoters of its target genes.</text>
</comment>
<dbReference type="InParanoid" id="A8PW58"/>
<feature type="compositionally biased region" description="Polar residues" evidence="7">
    <location>
        <begin position="400"/>
        <end position="419"/>
    </location>
</feature>
<protein>
    <recommendedName>
        <fullName evidence="6">Transcriptional activator HAP2</fullName>
    </recommendedName>
</protein>
<dbReference type="GO" id="GO:0005634">
    <property type="term" value="C:nucleus"/>
    <property type="evidence" value="ECO:0007669"/>
    <property type="project" value="UniProtKB-SubCell"/>
</dbReference>
<dbReference type="AlphaFoldDB" id="A8PW58"/>
<dbReference type="PROSITE" id="PS51152">
    <property type="entry name" value="NFYA_HAP2_2"/>
    <property type="match status" value="1"/>
</dbReference>
<evidence type="ECO:0000256" key="6">
    <source>
        <dbReference type="RuleBase" id="RU367155"/>
    </source>
</evidence>
<feature type="region of interest" description="Disordered" evidence="7">
    <location>
        <begin position="23"/>
        <end position="107"/>
    </location>
</feature>